<feature type="domain" description="Glycosyl transferase family 1" evidence="4">
    <location>
        <begin position="205"/>
        <end position="315"/>
    </location>
</feature>
<feature type="domain" description="Glycosyltransferase subfamily 4-like N-terminal" evidence="5">
    <location>
        <begin position="30"/>
        <end position="191"/>
    </location>
</feature>
<evidence type="ECO:0000259" key="4">
    <source>
        <dbReference type="Pfam" id="PF00534"/>
    </source>
</evidence>
<proteinExistence type="predicted"/>
<feature type="transmembrane region" description="Helical" evidence="3">
    <location>
        <begin position="20"/>
        <end position="40"/>
    </location>
</feature>
<dbReference type="GO" id="GO:1901137">
    <property type="term" value="P:carbohydrate derivative biosynthetic process"/>
    <property type="evidence" value="ECO:0007669"/>
    <property type="project" value="UniProtKB-ARBA"/>
</dbReference>
<dbReference type="STRING" id="1123357.SAMN02745244_02750"/>
<keyword evidence="3" id="KW-1133">Transmembrane helix</keyword>
<evidence type="ECO:0000313" key="7">
    <source>
        <dbReference type="Proteomes" id="UP000184512"/>
    </source>
</evidence>
<dbReference type="InterPro" id="IPR028098">
    <property type="entry name" value="Glyco_trans_4-like_N"/>
</dbReference>
<gene>
    <name evidence="6" type="ORF">SAMN02745244_02750</name>
</gene>
<keyword evidence="3" id="KW-0472">Membrane</keyword>
<dbReference type="PANTHER" id="PTHR45947">
    <property type="entry name" value="SULFOQUINOVOSYL TRANSFERASE SQD2"/>
    <property type="match status" value="1"/>
</dbReference>
<evidence type="ECO:0000256" key="1">
    <source>
        <dbReference type="ARBA" id="ARBA00022676"/>
    </source>
</evidence>
<name>A0A1M6K719_9ACTN</name>
<dbReference type="AlphaFoldDB" id="A0A1M6K719"/>
<dbReference type="Pfam" id="PF00534">
    <property type="entry name" value="Glycos_transf_1"/>
    <property type="match status" value="1"/>
</dbReference>
<dbReference type="InterPro" id="IPR050194">
    <property type="entry name" value="Glycosyltransferase_grp1"/>
</dbReference>
<dbReference type="RefSeq" id="WP_139280277.1">
    <property type="nucleotide sequence ID" value="NZ_FQZG01000057.1"/>
</dbReference>
<keyword evidence="2 6" id="KW-0808">Transferase</keyword>
<dbReference type="Pfam" id="PF13439">
    <property type="entry name" value="Glyco_transf_4"/>
    <property type="match status" value="1"/>
</dbReference>
<evidence type="ECO:0000259" key="5">
    <source>
        <dbReference type="Pfam" id="PF13439"/>
    </source>
</evidence>
<dbReference type="SUPFAM" id="SSF53756">
    <property type="entry name" value="UDP-Glycosyltransferase/glycogen phosphorylase"/>
    <property type="match status" value="1"/>
</dbReference>
<keyword evidence="7" id="KW-1185">Reference proteome</keyword>
<dbReference type="OrthoDB" id="9790710at2"/>
<dbReference type="CDD" id="cd03812">
    <property type="entry name" value="GT4_CapH-like"/>
    <property type="match status" value="1"/>
</dbReference>
<evidence type="ECO:0000256" key="3">
    <source>
        <dbReference type="SAM" id="Phobius"/>
    </source>
</evidence>
<accession>A0A1M6K719</accession>
<evidence type="ECO:0000256" key="2">
    <source>
        <dbReference type="ARBA" id="ARBA00022679"/>
    </source>
</evidence>
<dbReference type="GO" id="GO:0016757">
    <property type="term" value="F:glycosyltransferase activity"/>
    <property type="evidence" value="ECO:0007669"/>
    <property type="project" value="UniProtKB-KW"/>
</dbReference>
<dbReference type="InterPro" id="IPR001296">
    <property type="entry name" value="Glyco_trans_1"/>
</dbReference>
<protein>
    <submittedName>
        <fullName evidence="6">Glycosyltransferase involved in cell wall bisynthesis</fullName>
    </submittedName>
</protein>
<sequence>MKTATDEAGTPSPVQGDPIRVLHVCGALAGGVGSVLMGYYRHIDRSAVQFDFLTHSEPDPDVRTEVESLGGTINVVTPKTRGFMKNIAETKGLINRRTPHQVVHVHTASPTSFIYLLIAWIAGKRVRVAHSHATSLEIPPGSWQFRLHCALRPLLRWTATDHFACSVAAGHWLFGDDDEIRVIPNAIDTERFKFDLAARERVRLELGIEDRLVVGHVGRFVDAKNHRFLVDVFAAFVRLEPQAVLLLVGDGPLENDVRRAVGNAGLEGKVHFLGHRLDVPELLSAMDLFILPSNFEGLPLVLVESQALGLPSLTSTEVTREIALSDCVAFESLATAPGSWAERALGMTVAPSERLMSDEIAKAGYDITSAARSLAEFYRSEGRSSGGVCDLAYCLTKDSKCDCAQEARNLVRLLPASNKDRLSSSGP</sequence>
<evidence type="ECO:0000313" key="6">
    <source>
        <dbReference type="EMBL" id="SHJ54778.1"/>
    </source>
</evidence>
<dbReference type="EMBL" id="FQZG01000057">
    <property type="protein sequence ID" value="SHJ54778.1"/>
    <property type="molecule type" value="Genomic_DNA"/>
</dbReference>
<reference evidence="6 7" key="1">
    <citation type="submission" date="2016-11" db="EMBL/GenBank/DDBJ databases">
        <authorList>
            <person name="Jaros S."/>
            <person name="Januszkiewicz K."/>
            <person name="Wedrychowicz H."/>
        </authorList>
    </citation>
    <scope>NUCLEOTIDE SEQUENCE [LARGE SCALE GENOMIC DNA]</scope>
    <source>
        <strain evidence="6 7">DSM 12906</strain>
    </source>
</reference>
<keyword evidence="1" id="KW-0328">Glycosyltransferase</keyword>
<dbReference type="Gene3D" id="3.40.50.2000">
    <property type="entry name" value="Glycogen Phosphorylase B"/>
    <property type="match status" value="2"/>
</dbReference>
<dbReference type="Proteomes" id="UP000184512">
    <property type="component" value="Unassembled WGS sequence"/>
</dbReference>
<organism evidence="6 7">
    <name type="scientific">Tessaracoccus bendigoensis DSM 12906</name>
    <dbReference type="NCBI Taxonomy" id="1123357"/>
    <lineage>
        <taxon>Bacteria</taxon>
        <taxon>Bacillati</taxon>
        <taxon>Actinomycetota</taxon>
        <taxon>Actinomycetes</taxon>
        <taxon>Propionibacteriales</taxon>
        <taxon>Propionibacteriaceae</taxon>
        <taxon>Tessaracoccus</taxon>
    </lineage>
</organism>
<dbReference type="PANTHER" id="PTHR45947:SF3">
    <property type="entry name" value="SULFOQUINOVOSYL TRANSFERASE SQD2"/>
    <property type="match status" value="1"/>
</dbReference>
<keyword evidence="3" id="KW-0812">Transmembrane</keyword>